<dbReference type="Gene3D" id="3.50.30.60">
    <property type="entry name" value="LD-carboxypeptidase A C-terminal domain-like"/>
    <property type="match status" value="1"/>
</dbReference>
<evidence type="ECO:0000256" key="5">
    <source>
        <dbReference type="ARBA" id="ARBA00022825"/>
    </source>
</evidence>
<dbReference type="PATRIC" id="fig|1280951.3.peg.818"/>
<dbReference type="InterPro" id="IPR040921">
    <property type="entry name" value="Peptidase_S66C"/>
</dbReference>
<evidence type="ECO:0000313" key="8">
    <source>
        <dbReference type="EMBL" id="KCZ95907.1"/>
    </source>
</evidence>
<comment type="similarity">
    <text evidence="1">Belongs to the peptidase S66 family.</text>
</comment>
<dbReference type="InterPro" id="IPR040449">
    <property type="entry name" value="Peptidase_S66_N"/>
</dbReference>
<dbReference type="Pfam" id="PF17676">
    <property type="entry name" value="Peptidase_S66C"/>
    <property type="match status" value="1"/>
</dbReference>
<accession>A0A059FZK2</accession>
<dbReference type="InterPro" id="IPR027461">
    <property type="entry name" value="Carboxypeptidase_A_C_sf"/>
</dbReference>
<dbReference type="InterPro" id="IPR003507">
    <property type="entry name" value="S66_fam"/>
</dbReference>
<dbReference type="PANTHER" id="PTHR30237">
    <property type="entry name" value="MURAMOYLTETRAPEPTIDE CARBOXYPEPTIDASE"/>
    <property type="match status" value="1"/>
</dbReference>
<sequence length="279" mass="29777">MSRRKVRIGIVAPGRALDQSIADRVTALAGNSTELIFHSQCFLRDGHFAGPDQARSDAFVEFANDPTLDAIWFARGGYGACRLLDTAFERLGEAARRKTYLGYSDTGFLLARLAREGIGRVAHGPMPADILREGGEAAVRRAIGFLSGADGEAGVEPSTLAPGKYAAYNISVLASLIGTVHAPDLSGSTLLIEDVGEYHYRLDRLMFTLTSSETVRAVAGIRLGRCGPIPVNDVDFGQSEEEIARHWCARGGISYLGRADIGHDVGNKIVVFGARGVGA</sequence>
<evidence type="ECO:0000256" key="3">
    <source>
        <dbReference type="ARBA" id="ARBA00022670"/>
    </source>
</evidence>
<dbReference type="SUPFAM" id="SSF52317">
    <property type="entry name" value="Class I glutamine amidotransferase-like"/>
    <property type="match status" value="1"/>
</dbReference>
<organism evidence="8 9">
    <name type="scientific">Hyphomonas hirschiana VP5</name>
    <dbReference type="NCBI Taxonomy" id="1280951"/>
    <lineage>
        <taxon>Bacteria</taxon>
        <taxon>Pseudomonadati</taxon>
        <taxon>Pseudomonadota</taxon>
        <taxon>Alphaproteobacteria</taxon>
        <taxon>Hyphomonadales</taxon>
        <taxon>Hyphomonadaceae</taxon>
        <taxon>Hyphomonas</taxon>
    </lineage>
</organism>
<dbReference type="GO" id="GO:0004180">
    <property type="term" value="F:carboxypeptidase activity"/>
    <property type="evidence" value="ECO:0007669"/>
    <property type="project" value="UniProtKB-KW"/>
</dbReference>
<keyword evidence="4" id="KW-0378">Hydrolase</keyword>
<reference evidence="8 9" key="1">
    <citation type="submission" date="2013-04" db="EMBL/GenBank/DDBJ databases">
        <title>Hyphomonas hirschiana VP5 Genome Sequencing.</title>
        <authorList>
            <person name="Lai Q."/>
            <person name="Shao Z."/>
        </authorList>
    </citation>
    <scope>NUCLEOTIDE SEQUENCE [LARGE SCALE GENOMIC DNA]</scope>
    <source>
        <strain evidence="8 9">VP5</strain>
    </source>
</reference>
<dbReference type="SUPFAM" id="SSF141986">
    <property type="entry name" value="LD-carboxypeptidase A C-terminal domain-like"/>
    <property type="match status" value="1"/>
</dbReference>
<evidence type="ECO:0000256" key="2">
    <source>
        <dbReference type="ARBA" id="ARBA00022645"/>
    </source>
</evidence>
<keyword evidence="9" id="KW-1185">Reference proteome</keyword>
<dbReference type="CDD" id="cd07025">
    <property type="entry name" value="Peptidase_S66"/>
    <property type="match status" value="1"/>
</dbReference>
<dbReference type="GO" id="GO:0006508">
    <property type="term" value="P:proteolysis"/>
    <property type="evidence" value="ECO:0007669"/>
    <property type="project" value="UniProtKB-KW"/>
</dbReference>
<evidence type="ECO:0000259" key="6">
    <source>
        <dbReference type="Pfam" id="PF02016"/>
    </source>
</evidence>
<keyword evidence="3" id="KW-0645">Protease</keyword>
<dbReference type="InterPro" id="IPR029062">
    <property type="entry name" value="Class_I_gatase-like"/>
</dbReference>
<dbReference type="EMBL" id="ARYI01000002">
    <property type="protein sequence ID" value="KCZ95907.1"/>
    <property type="molecule type" value="Genomic_DNA"/>
</dbReference>
<name>A0A059FZK2_9PROT</name>
<keyword evidence="2 8" id="KW-0121">Carboxypeptidase</keyword>
<gene>
    <name evidence="8" type="ORF">HHI_04012</name>
</gene>
<feature type="domain" description="LD-carboxypeptidase C-terminal" evidence="7">
    <location>
        <begin position="167"/>
        <end position="275"/>
    </location>
</feature>
<evidence type="ECO:0000256" key="1">
    <source>
        <dbReference type="ARBA" id="ARBA00010233"/>
    </source>
</evidence>
<evidence type="ECO:0000259" key="7">
    <source>
        <dbReference type="Pfam" id="PF17676"/>
    </source>
</evidence>
<dbReference type="GO" id="GO:0008236">
    <property type="term" value="F:serine-type peptidase activity"/>
    <property type="evidence" value="ECO:0007669"/>
    <property type="project" value="UniProtKB-KW"/>
</dbReference>
<protein>
    <submittedName>
        <fullName evidence="8">LD-carboxypeptidase family protein</fullName>
    </submittedName>
</protein>
<dbReference type="AlphaFoldDB" id="A0A059FZK2"/>
<dbReference type="RefSeq" id="WP_011646156.1">
    <property type="nucleotide sequence ID" value="NZ_ARYI01000002.1"/>
</dbReference>
<dbReference type="Gene3D" id="3.40.50.10740">
    <property type="entry name" value="Class I glutamine amidotransferase-like"/>
    <property type="match status" value="1"/>
</dbReference>
<dbReference type="InterPro" id="IPR027478">
    <property type="entry name" value="LdcA_N"/>
</dbReference>
<keyword evidence="5" id="KW-0720">Serine protease</keyword>
<comment type="caution">
    <text evidence="8">The sequence shown here is derived from an EMBL/GenBank/DDBJ whole genome shotgun (WGS) entry which is preliminary data.</text>
</comment>
<proteinExistence type="inferred from homology"/>
<evidence type="ECO:0000256" key="4">
    <source>
        <dbReference type="ARBA" id="ARBA00022801"/>
    </source>
</evidence>
<feature type="domain" description="LD-carboxypeptidase N-terminal" evidence="6">
    <location>
        <begin position="8"/>
        <end position="119"/>
    </location>
</feature>
<evidence type="ECO:0000313" key="9">
    <source>
        <dbReference type="Proteomes" id="UP000025061"/>
    </source>
</evidence>
<dbReference type="OrthoDB" id="9807329at2"/>
<dbReference type="PANTHER" id="PTHR30237:SF2">
    <property type="entry name" value="MUREIN TETRAPEPTIDE CARBOXYPEPTIDASE"/>
    <property type="match status" value="1"/>
</dbReference>
<dbReference type="Proteomes" id="UP000025061">
    <property type="component" value="Unassembled WGS sequence"/>
</dbReference>
<dbReference type="Pfam" id="PF02016">
    <property type="entry name" value="Peptidase_S66"/>
    <property type="match status" value="1"/>
</dbReference>